<comment type="caution">
    <text evidence="1">The sequence shown here is derived from an EMBL/GenBank/DDBJ whole genome shotgun (WGS) entry which is preliminary data.</text>
</comment>
<dbReference type="Proteomes" id="UP000281406">
    <property type="component" value="Unassembled WGS sequence"/>
</dbReference>
<proteinExistence type="predicted"/>
<keyword evidence="2" id="KW-1185">Reference proteome</keyword>
<dbReference type="EMBL" id="RJVU01002418">
    <property type="protein sequence ID" value="ROL55078.1"/>
    <property type="molecule type" value="Genomic_DNA"/>
</dbReference>
<evidence type="ECO:0000313" key="1">
    <source>
        <dbReference type="EMBL" id="ROL55078.1"/>
    </source>
</evidence>
<dbReference type="OrthoDB" id="10045182at2759"/>
<protein>
    <submittedName>
        <fullName evidence="1">Uncharacterized protein</fullName>
    </submittedName>
</protein>
<evidence type="ECO:0000313" key="2">
    <source>
        <dbReference type="Proteomes" id="UP000281406"/>
    </source>
</evidence>
<dbReference type="AlphaFoldDB" id="A0A3N0ZAV1"/>
<sequence length="103" mass="11583">MGLHSRRPVRVLMLTPVHRQKHQQWACEHQNLTTEQWKKVALSDESRFLLHHVDGRVRVRLLSGEHMAPGCTMGSGSSEVHALTGQGCFGSKRGTNTTLGRWS</sequence>
<accession>A0A3N0ZAV1</accession>
<dbReference type="InterPro" id="IPR036397">
    <property type="entry name" value="RNaseH_sf"/>
</dbReference>
<gene>
    <name evidence="1" type="ORF">DPX16_21082</name>
</gene>
<organism evidence="1 2">
    <name type="scientific">Anabarilius grahami</name>
    <name type="common">Kanglang fish</name>
    <name type="synonym">Barilius grahami</name>
    <dbReference type="NCBI Taxonomy" id="495550"/>
    <lineage>
        <taxon>Eukaryota</taxon>
        <taxon>Metazoa</taxon>
        <taxon>Chordata</taxon>
        <taxon>Craniata</taxon>
        <taxon>Vertebrata</taxon>
        <taxon>Euteleostomi</taxon>
        <taxon>Actinopterygii</taxon>
        <taxon>Neopterygii</taxon>
        <taxon>Teleostei</taxon>
        <taxon>Ostariophysi</taxon>
        <taxon>Cypriniformes</taxon>
        <taxon>Xenocyprididae</taxon>
        <taxon>Xenocypridinae</taxon>
        <taxon>Xenocypridinae incertae sedis</taxon>
        <taxon>Anabarilius</taxon>
    </lineage>
</organism>
<name>A0A3N0ZAV1_ANAGA</name>
<dbReference type="GO" id="GO:0003676">
    <property type="term" value="F:nucleic acid binding"/>
    <property type="evidence" value="ECO:0007669"/>
    <property type="project" value="InterPro"/>
</dbReference>
<dbReference type="Gene3D" id="3.30.420.10">
    <property type="entry name" value="Ribonuclease H-like superfamily/Ribonuclease H"/>
    <property type="match status" value="1"/>
</dbReference>
<reference evidence="1 2" key="1">
    <citation type="submission" date="2018-10" db="EMBL/GenBank/DDBJ databases">
        <title>Genome assembly for a Yunnan-Guizhou Plateau 3E fish, Anabarilius grahami (Regan), and its evolutionary and genetic applications.</title>
        <authorList>
            <person name="Jiang W."/>
        </authorList>
    </citation>
    <scope>NUCLEOTIDE SEQUENCE [LARGE SCALE GENOMIC DNA]</scope>
    <source>
        <strain evidence="1">AG-KIZ</strain>
        <tissue evidence="1">Muscle</tissue>
    </source>
</reference>